<reference evidence="3" key="1">
    <citation type="submission" date="2022-11" db="UniProtKB">
        <authorList>
            <consortium name="WormBaseParasite"/>
        </authorList>
    </citation>
    <scope>IDENTIFICATION</scope>
</reference>
<dbReference type="WBParaSite" id="jg14884">
    <property type="protein sequence ID" value="jg14884"/>
    <property type="gene ID" value="jg14884"/>
</dbReference>
<evidence type="ECO:0000313" key="2">
    <source>
        <dbReference type="Proteomes" id="UP000887574"/>
    </source>
</evidence>
<dbReference type="Proteomes" id="UP000887574">
    <property type="component" value="Unplaced"/>
</dbReference>
<protein>
    <submittedName>
        <fullName evidence="3">Uncharacterized protein</fullName>
    </submittedName>
</protein>
<accession>A0A915D350</accession>
<keyword evidence="2" id="KW-1185">Reference proteome</keyword>
<name>A0A915D350_9BILA</name>
<evidence type="ECO:0000256" key="1">
    <source>
        <dbReference type="SAM" id="MobiDB-lite"/>
    </source>
</evidence>
<dbReference type="AlphaFoldDB" id="A0A915D350"/>
<organism evidence="2 3">
    <name type="scientific">Ditylenchus dipsaci</name>
    <dbReference type="NCBI Taxonomy" id="166011"/>
    <lineage>
        <taxon>Eukaryota</taxon>
        <taxon>Metazoa</taxon>
        <taxon>Ecdysozoa</taxon>
        <taxon>Nematoda</taxon>
        <taxon>Chromadorea</taxon>
        <taxon>Rhabditida</taxon>
        <taxon>Tylenchina</taxon>
        <taxon>Tylenchomorpha</taxon>
        <taxon>Sphaerularioidea</taxon>
        <taxon>Anguinidae</taxon>
        <taxon>Anguininae</taxon>
        <taxon>Ditylenchus</taxon>
    </lineage>
</organism>
<sequence length="115" mass="12465">MLPFGAPRFPMVSQSGLFAHQVLLPSMPVMVSSANGSLMGAQPMARFTSPQPPQPMIIAPGLCTKLKQPKARVVLQLKLPAGLSLKSSKLQKSEKRGCGESTRQMRENLLLQHSN</sequence>
<feature type="compositionally biased region" description="Basic and acidic residues" evidence="1">
    <location>
        <begin position="91"/>
        <end position="106"/>
    </location>
</feature>
<proteinExistence type="predicted"/>
<feature type="region of interest" description="Disordered" evidence="1">
    <location>
        <begin position="88"/>
        <end position="115"/>
    </location>
</feature>
<evidence type="ECO:0000313" key="3">
    <source>
        <dbReference type="WBParaSite" id="jg14884"/>
    </source>
</evidence>